<organism evidence="3 4">
    <name type="scientific">Lentithecium fluviatile CBS 122367</name>
    <dbReference type="NCBI Taxonomy" id="1168545"/>
    <lineage>
        <taxon>Eukaryota</taxon>
        <taxon>Fungi</taxon>
        <taxon>Dikarya</taxon>
        <taxon>Ascomycota</taxon>
        <taxon>Pezizomycotina</taxon>
        <taxon>Dothideomycetes</taxon>
        <taxon>Pleosporomycetidae</taxon>
        <taxon>Pleosporales</taxon>
        <taxon>Massarineae</taxon>
        <taxon>Lentitheciaceae</taxon>
        <taxon>Lentithecium</taxon>
    </lineage>
</organism>
<dbReference type="EMBL" id="MU005582">
    <property type="protein sequence ID" value="KAF2684218.1"/>
    <property type="molecule type" value="Genomic_DNA"/>
</dbReference>
<name>A0A6G1J1E8_9PLEO</name>
<evidence type="ECO:0000313" key="4">
    <source>
        <dbReference type="Proteomes" id="UP000799291"/>
    </source>
</evidence>
<gene>
    <name evidence="3" type="ORF">K458DRAFT_404492</name>
</gene>
<feature type="coiled-coil region" evidence="1">
    <location>
        <begin position="28"/>
        <end position="62"/>
    </location>
</feature>
<accession>A0A6G1J1E8</accession>
<proteinExistence type="predicted"/>
<dbReference type="Proteomes" id="UP000799291">
    <property type="component" value="Unassembled WGS sequence"/>
</dbReference>
<dbReference type="AlphaFoldDB" id="A0A6G1J1E8"/>
<evidence type="ECO:0000256" key="2">
    <source>
        <dbReference type="SAM" id="MobiDB-lite"/>
    </source>
</evidence>
<feature type="compositionally biased region" description="Basic and acidic residues" evidence="2">
    <location>
        <begin position="137"/>
        <end position="164"/>
    </location>
</feature>
<feature type="region of interest" description="Disordered" evidence="2">
    <location>
        <begin position="137"/>
        <end position="170"/>
    </location>
</feature>
<keyword evidence="4" id="KW-1185">Reference proteome</keyword>
<keyword evidence="1" id="KW-0175">Coiled coil</keyword>
<protein>
    <submittedName>
        <fullName evidence="3">Uncharacterized protein</fullName>
    </submittedName>
</protein>
<evidence type="ECO:0000313" key="3">
    <source>
        <dbReference type="EMBL" id="KAF2684218.1"/>
    </source>
</evidence>
<evidence type="ECO:0000256" key="1">
    <source>
        <dbReference type="SAM" id="Coils"/>
    </source>
</evidence>
<sequence length="170" mass="19477">MYFLSSFLQRGSWPPQQTPNVLHQGVGADRLRRKNTALNKILKDTETNVEILSDDVDKLIAEYEQHLAFLRSVAYKAASSNASVQKSQMSKQAKYIKLTASFERIVEMIQLAKLKAEKRDQDVENLMQENAKLKAKVEELEDGRPEDARKRAEDRWLVSEREGQEQNLGA</sequence>
<reference evidence="3" key="1">
    <citation type="journal article" date="2020" name="Stud. Mycol.">
        <title>101 Dothideomycetes genomes: a test case for predicting lifestyles and emergence of pathogens.</title>
        <authorList>
            <person name="Haridas S."/>
            <person name="Albert R."/>
            <person name="Binder M."/>
            <person name="Bloem J."/>
            <person name="Labutti K."/>
            <person name="Salamov A."/>
            <person name="Andreopoulos B."/>
            <person name="Baker S."/>
            <person name="Barry K."/>
            <person name="Bills G."/>
            <person name="Bluhm B."/>
            <person name="Cannon C."/>
            <person name="Castanera R."/>
            <person name="Culley D."/>
            <person name="Daum C."/>
            <person name="Ezra D."/>
            <person name="Gonzalez J."/>
            <person name="Henrissat B."/>
            <person name="Kuo A."/>
            <person name="Liang C."/>
            <person name="Lipzen A."/>
            <person name="Lutzoni F."/>
            <person name="Magnuson J."/>
            <person name="Mondo S."/>
            <person name="Nolan M."/>
            <person name="Ohm R."/>
            <person name="Pangilinan J."/>
            <person name="Park H.-J."/>
            <person name="Ramirez L."/>
            <person name="Alfaro M."/>
            <person name="Sun H."/>
            <person name="Tritt A."/>
            <person name="Yoshinaga Y."/>
            <person name="Zwiers L.-H."/>
            <person name="Turgeon B."/>
            <person name="Goodwin S."/>
            <person name="Spatafora J."/>
            <person name="Crous P."/>
            <person name="Grigoriev I."/>
        </authorList>
    </citation>
    <scope>NUCLEOTIDE SEQUENCE</scope>
    <source>
        <strain evidence="3">CBS 122367</strain>
    </source>
</reference>